<feature type="transmembrane region" description="Helical" evidence="9">
    <location>
        <begin position="7"/>
        <end position="26"/>
    </location>
</feature>
<keyword evidence="9" id="KW-0472">Membrane</keyword>
<keyword evidence="13" id="KW-1185">Reference proteome</keyword>
<comment type="catalytic activity">
    <reaction evidence="1">
        <text>ATP + protein L-histidine = ADP + protein N-phospho-L-histidine.</text>
        <dbReference type="EC" id="2.7.13.3"/>
    </reaction>
</comment>
<dbReference type="InterPro" id="IPR036890">
    <property type="entry name" value="HATPase_C_sf"/>
</dbReference>
<dbReference type="InterPro" id="IPR011712">
    <property type="entry name" value="Sig_transdc_His_kin_sub3_dim/P"/>
</dbReference>
<keyword evidence="9" id="KW-1133">Transmembrane helix</keyword>
<protein>
    <recommendedName>
        <fullName evidence="2">histidine kinase</fullName>
        <ecNumber evidence="2">2.7.13.3</ecNumber>
    </recommendedName>
</protein>
<keyword evidence="7" id="KW-0067">ATP-binding</keyword>
<evidence type="ECO:0000256" key="5">
    <source>
        <dbReference type="ARBA" id="ARBA00022741"/>
    </source>
</evidence>
<feature type="transmembrane region" description="Helical" evidence="9">
    <location>
        <begin position="46"/>
        <end position="69"/>
    </location>
</feature>
<dbReference type="RefSeq" id="WP_343933233.1">
    <property type="nucleotide sequence ID" value="NZ_BAAABU010000003.1"/>
</dbReference>
<evidence type="ECO:0000313" key="12">
    <source>
        <dbReference type="EMBL" id="GAA0220499.1"/>
    </source>
</evidence>
<dbReference type="PANTHER" id="PTHR24421">
    <property type="entry name" value="NITRATE/NITRITE SENSOR PROTEIN NARX-RELATED"/>
    <property type="match status" value="1"/>
</dbReference>
<sequence length="351" mass="35863">MDRLYRSVAVDAGVAALCVVVFWLPLGGPVEPALVGVLVLGVLLRSWFPVTAFGVTAVATLVGAVSGLAQDPFIAAAWTLYRVAATRGGPVKVVSAALGTAVFVLVAVGTPDGEGVARYVAVSVLVTVGAWRLGTAVRREREEALRGARAEREQAVLAERLRVVREVHDVVSHSLGTIAVTAGVTAHVAGDDVERLRDGLVRVETTGRQALDELRTVLGAVRDGAAREPVPGVADLGALVDRARAAGVDVRAEVSVGDLPPTVGLAVYRVVQEGLTNVVRHAPGARCEVAVTRSAGGVEVVVADDGPGPVGGVAGQGLIGLRERVEALGGVFAAGPRDGGGFVVRAVVAHG</sequence>
<feature type="domain" description="Signal transduction histidine kinase subgroup 3 dimerisation and phosphoacceptor" evidence="11">
    <location>
        <begin position="159"/>
        <end position="224"/>
    </location>
</feature>
<comment type="caution">
    <text evidence="12">The sequence shown here is derived from an EMBL/GenBank/DDBJ whole genome shotgun (WGS) entry which is preliminary data.</text>
</comment>
<evidence type="ECO:0000256" key="7">
    <source>
        <dbReference type="ARBA" id="ARBA00022840"/>
    </source>
</evidence>
<dbReference type="Proteomes" id="UP001500416">
    <property type="component" value="Unassembled WGS sequence"/>
</dbReference>
<keyword evidence="3" id="KW-0597">Phosphoprotein</keyword>
<evidence type="ECO:0000256" key="3">
    <source>
        <dbReference type="ARBA" id="ARBA00022553"/>
    </source>
</evidence>
<keyword evidence="5" id="KW-0547">Nucleotide-binding</keyword>
<feature type="domain" description="Histidine kinase/HSP90-like ATPase" evidence="10">
    <location>
        <begin position="266"/>
        <end position="345"/>
    </location>
</feature>
<name>A0ABN0TFS8_9PSEU</name>
<evidence type="ECO:0000259" key="10">
    <source>
        <dbReference type="Pfam" id="PF02518"/>
    </source>
</evidence>
<keyword evidence="9" id="KW-0812">Transmembrane</keyword>
<dbReference type="Pfam" id="PF02518">
    <property type="entry name" value="HATPase_c"/>
    <property type="match status" value="1"/>
</dbReference>
<dbReference type="EC" id="2.7.13.3" evidence="2"/>
<keyword evidence="6 12" id="KW-0418">Kinase</keyword>
<dbReference type="SUPFAM" id="SSF55874">
    <property type="entry name" value="ATPase domain of HSP90 chaperone/DNA topoisomerase II/histidine kinase"/>
    <property type="match status" value="1"/>
</dbReference>
<evidence type="ECO:0000256" key="9">
    <source>
        <dbReference type="SAM" id="Phobius"/>
    </source>
</evidence>
<dbReference type="PANTHER" id="PTHR24421:SF10">
    <property type="entry name" value="NITRATE_NITRITE SENSOR PROTEIN NARQ"/>
    <property type="match status" value="1"/>
</dbReference>
<evidence type="ECO:0000259" key="11">
    <source>
        <dbReference type="Pfam" id="PF07730"/>
    </source>
</evidence>
<evidence type="ECO:0000256" key="6">
    <source>
        <dbReference type="ARBA" id="ARBA00022777"/>
    </source>
</evidence>
<feature type="transmembrane region" description="Helical" evidence="9">
    <location>
        <begin position="90"/>
        <end position="110"/>
    </location>
</feature>
<evidence type="ECO:0000256" key="4">
    <source>
        <dbReference type="ARBA" id="ARBA00022679"/>
    </source>
</evidence>
<dbReference type="CDD" id="cd16917">
    <property type="entry name" value="HATPase_UhpB-NarQ-NarX-like"/>
    <property type="match status" value="1"/>
</dbReference>
<keyword evidence="8" id="KW-0902">Two-component regulatory system</keyword>
<dbReference type="Gene3D" id="1.20.5.1930">
    <property type="match status" value="1"/>
</dbReference>
<dbReference type="GO" id="GO:0016301">
    <property type="term" value="F:kinase activity"/>
    <property type="evidence" value="ECO:0007669"/>
    <property type="project" value="UniProtKB-KW"/>
</dbReference>
<evidence type="ECO:0000256" key="8">
    <source>
        <dbReference type="ARBA" id="ARBA00023012"/>
    </source>
</evidence>
<dbReference type="InterPro" id="IPR003594">
    <property type="entry name" value="HATPase_dom"/>
</dbReference>
<proteinExistence type="predicted"/>
<evidence type="ECO:0000313" key="13">
    <source>
        <dbReference type="Proteomes" id="UP001500416"/>
    </source>
</evidence>
<evidence type="ECO:0000256" key="1">
    <source>
        <dbReference type="ARBA" id="ARBA00000085"/>
    </source>
</evidence>
<dbReference type="Pfam" id="PF07730">
    <property type="entry name" value="HisKA_3"/>
    <property type="match status" value="1"/>
</dbReference>
<gene>
    <name evidence="12" type="ORF">GCM10010492_18180</name>
</gene>
<reference evidence="12 13" key="1">
    <citation type="journal article" date="2019" name="Int. J. Syst. Evol. Microbiol.">
        <title>The Global Catalogue of Microorganisms (GCM) 10K type strain sequencing project: providing services to taxonomists for standard genome sequencing and annotation.</title>
        <authorList>
            <consortium name="The Broad Institute Genomics Platform"/>
            <consortium name="The Broad Institute Genome Sequencing Center for Infectious Disease"/>
            <person name="Wu L."/>
            <person name="Ma J."/>
        </authorList>
    </citation>
    <scope>NUCLEOTIDE SEQUENCE [LARGE SCALE GENOMIC DNA]</scope>
    <source>
        <strain evidence="12 13">JCM 3380</strain>
    </source>
</reference>
<keyword evidence="4" id="KW-0808">Transferase</keyword>
<organism evidence="12 13">
    <name type="scientific">Saccharothrix mutabilis subsp. mutabilis</name>
    <dbReference type="NCBI Taxonomy" id="66855"/>
    <lineage>
        <taxon>Bacteria</taxon>
        <taxon>Bacillati</taxon>
        <taxon>Actinomycetota</taxon>
        <taxon>Actinomycetes</taxon>
        <taxon>Pseudonocardiales</taxon>
        <taxon>Pseudonocardiaceae</taxon>
        <taxon>Saccharothrix</taxon>
    </lineage>
</organism>
<dbReference type="Gene3D" id="3.30.565.10">
    <property type="entry name" value="Histidine kinase-like ATPase, C-terminal domain"/>
    <property type="match status" value="1"/>
</dbReference>
<accession>A0ABN0TFS8</accession>
<evidence type="ECO:0000256" key="2">
    <source>
        <dbReference type="ARBA" id="ARBA00012438"/>
    </source>
</evidence>
<dbReference type="EMBL" id="BAAABU010000003">
    <property type="protein sequence ID" value="GAA0220499.1"/>
    <property type="molecule type" value="Genomic_DNA"/>
</dbReference>
<feature type="transmembrane region" description="Helical" evidence="9">
    <location>
        <begin position="116"/>
        <end position="134"/>
    </location>
</feature>
<dbReference type="InterPro" id="IPR050482">
    <property type="entry name" value="Sensor_HK_TwoCompSys"/>
</dbReference>